<accession>G7Y327</accession>
<keyword evidence="1" id="KW-0732">Signal</keyword>
<feature type="chain" id="PRO_5003505899" evidence="1">
    <location>
        <begin position="19"/>
        <end position="270"/>
    </location>
</feature>
<dbReference type="Proteomes" id="UP000008909">
    <property type="component" value="Unassembled WGS sequence"/>
</dbReference>
<gene>
    <name evidence="2" type="ORF">CLF_100264</name>
</gene>
<evidence type="ECO:0000313" key="2">
    <source>
        <dbReference type="EMBL" id="GAA47359.1"/>
    </source>
</evidence>
<dbReference type="EMBL" id="DF142835">
    <property type="protein sequence ID" value="GAA47359.1"/>
    <property type="molecule type" value="Genomic_DNA"/>
</dbReference>
<proteinExistence type="predicted"/>
<keyword evidence="3" id="KW-1185">Reference proteome</keyword>
<organism evidence="2 3">
    <name type="scientific">Clonorchis sinensis</name>
    <name type="common">Chinese liver fluke</name>
    <dbReference type="NCBI Taxonomy" id="79923"/>
    <lineage>
        <taxon>Eukaryota</taxon>
        <taxon>Metazoa</taxon>
        <taxon>Spiralia</taxon>
        <taxon>Lophotrochozoa</taxon>
        <taxon>Platyhelminthes</taxon>
        <taxon>Trematoda</taxon>
        <taxon>Digenea</taxon>
        <taxon>Opisthorchiida</taxon>
        <taxon>Opisthorchiata</taxon>
        <taxon>Opisthorchiidae</taxon>
        <taxon>Clonorchis</taxon>
    </lineage>
</organism>
<reference evidence="2" key="1">
    <citation type="journal article" date="2011" name="Genome Biol.">
        <title>The draft genome of the carcinogenic human liver fluke Clonorchis sinensis.</title>
        <authorList>
            <person name="Wang X."/>
            <person name="Chen W."/>
            <person name="Huang Y."/>
            <person name="Sun J."/>
            <person name="Men J."/>
            <person name="Liu H."/>
            <person name="Luo F."/>
            <person name="Guo L."/>
            <person name="Lv X."/>
            <person name="Deng C."/>
            <person name="Zhou C."/>
            <person name="Fan Y."/>
            <person name="Li X."/>
            <person name="Huang L."/>
            <person name="Hu Y."/>
            <person name="Liang C."/>
            <person name="Hu X."/>
            <person name="Xu J."/>
            <person name="Yu X."/>
        </authorList>
    </citation>
    <scope>NUCLEOTIDE SEQUENCE [LARGE SCALE GENOMIC DNA]</scope>
    <source>
        <strain evidence="2">Henan</strain>
    </source>
</reference>
<sequence>MANFVISFLLGLDLAAQSICYKSISKVSITCKFRTPDFYLYQHSERCASENNLLVDCSSEASWNDGSKRARKMRRSRLETANFPDPYMKHLNRIHLLKPPSDQTPSDVDTYWKVLSTTPDELMRRTLESLQNPGVQVVAGKNLVDLEYADEVAMFEDQGESQASLNRLTTVLSCFGTRLAPSKSFKVNSHQTCLLHFKLWRILRTLVYVLSLKERWKVKFVSEIVEPLCSVRLLLRTRGKRSHEHVDPEDSNQHNSCNIIDTIDNSRCLI</sequence>
<name>G7Y327_CLOSI</name>
<feature type="signal peptide" evidence="1">
    <location>
        <begin position="1"/>
        <end position="18"/>
    </location>
</feature>
<evidence type="ECO:0000313" key="3">
    <source>
        <dbReference type="Proteomes" id="UP000008909"/>
    </source>
</evidence>
<protein>
    <submittedName>
        <fullName evidence="2">Uncharacterized protein</fullName>
    </submittedName>
</protein>
<evidence type="ECO:0000256" key="1">
    <source>
        <dbReference type="SAM" id="SignalP"/>
    </source>
</evidence>
<dbReference type="AlphaFoldDB" id="G7Y327"/>
<reference key="2">
    <citation type="submission" date="2011-10" db="EMBL/GenBank/DDBJ databases">
        <title>The genome and transcriptome sequence of Clonorchis sinensis provide insights into the carcinogenic liver fluke.</title>
        <authorList>
            <person name="Wang X."/>
            <person name="Huang Y."/>
            <person name="Chen W."/>
            <person name="Liu H."/>
            <person name="Guo L."/>
            <person name="Chen Y."/>
            <person name="Luo F."/>
            <person name="Zhou W."/>
            <person name="Sun J."/>
            <person name="Mao Q."/>
            <person name="Liang P."/>
            <person name="Zhou C."/>
            <person name="Tian Y."/>
            <person name="Men J."/>
            <person name="Lv X."/>
            <person name="Huang L."/>
            <person name="Zhou J."/>
            <person name="Hu Y."/>
            <person name="Li R."/>
            <person name="Zhang F."/>
            <person name="Lei H."/>
            <person name="Li X."/>
            <person name="Hu X."/>
            <person name="Liang C."/>
            <person name="Xu J."/>
            <person name="Wu Z."/>
            <person name="Yu X."/>
        </authorList>
    </citation>
    <scope>NUCLEOTIDE SEQUENCE</scope>
    <source>
        <strain>Henan</strain>
    </source>
</reference>